<evidence type="ECO:0000313" key="3">
    <source>
        <dbReference type="Proteomes" id="UP000187209"/>
    </source>
</evidence>
<accession>A0A1R2AQ49</accession>
<dbReference type="EMBL" id="MPUH01001667">
    <property type="protein sequence ID" value="OMJ66644.1"/>
    <property type="molecule type" value="Genomic_DNA"/>
</dbReference>
<protein>
    <submittedName>
        <fullName evidence="2">Uncharacterized protein</fullName>
    </submittedName>
</protein>
<evidence type="ECO:0000313" key="2">
    <source>
        <dbReference type="EMBL" id="OMJ66644.1"/>
    </source>
</evidence>
<proteinExistence type="predicted"/>
<comment type="caution">
    <text evidence="2">The sequence shown here is derived from an EMBL/GenBank/DDBJ whole genome shotgun (WGS) entry which is preliminary data.</text>
</comment>
<organism evidence="2 3">
    <name type="scientific">Stentor coeruleus</name>
    <dbReference type="NCBI Taxonomy" id="5963"/>
    <lineage>
        <taxon>Eukaryota</taxon>
        <taxon>Sar</taxon>
        <taxon>Alveolata</taxon>
        <taxon>Ciliophora</taxon>
        <taxon>Postciliodesmatophora</taxon>
        <taxon>Heterotrichea</taxon>
        <taxon>Heterotrichida</taxon>
        <taxon>Stentoridae</taxon>
        <taxon>Stentor</taxon>
    </lineage>
</organism>
<dbReference type="AlphaFoldDB" id="A0A1R2AQ49"/>
<keyword evidence="3" id="KW-1185">Reference proteome</keyword>
<sequence length="99" mass="10753">MASKFLAVMIILGLCMGQDAELFGMVTKSGLNYDQVMAWSDSLWVEVESGILTPEQAQAMFLDETGLRVIDFLVRSGEIQLAVSSGLVPQEVVDDLVKG</sequence>
<dbReference type="Proteomes" id="UP000187209">
    <property type="component" value="Unassembled WGS sequence"/>
</dbReference>
<feature type="signal peptide" evidence="1">
    <location>
        <begin position="1"/>
        <end position="17"/>
    </location>
</feature>
<evidence type="ECO:0000256" key="1">
    <source>
        <dbReference type="SAM" id="SignalP"/>
    </source>
</evidence>
<feature type="chain" id="PRO_5012277577" evidence="1">
    <location>
        <begin position="18"/>
        <end position="99"/>
    </location>
</feature>
<gene>
    <name evidence="2" type="ORF">SteCoe_36443</name>
</gene>
<keyword evidence="1" id="KW-0732">Signal</keyword>
<reference evidence="2 3" key="1">
    <citation type="submission" date="2016-11" db="EMBL/GenBank/DDBJ databases">
        <title>The macronuclear genome of Stentor coeruleus: a giant cell with tiny introns.</title>
        <authorList>
            <person name="Slabodnick M."/>
            <person name="Ruby J.G."/>
            <person name="Reiff S.B."/>
            <person name="Swart E.C."/>
            <person name="Gosai S."/>
            <person name="Prabakaran S."/>
            <person name="Witkowska E."/>
            <person name="Larue G.E."/>
            <person name="Fisher S."/>
            <person name="Freeman R.M."/>
            <person name="Gunawardena J."/>
            <person name="Chu W."/>
            <person name="Stover N.A."/>
            <person name="Gregory B.D."/>
            <person name="Nowacki M."/>
            <person name="Derisi J."/>
            <person name="Roy S.W."/>
            <person name="Marshall W.F."/>
            <person name="Sood P."/>
        </authorList>
    </citation>
    <scope>NUCLEOTIDE SEQUENCE [LARGE SCALE GENOMIC DNA]</scope>
    <source>
        <strain evidence="2">WM001</strain>
    </source>
</reference>
<name>A0A1R2AQ49_9CILI</name>